<evidence type="ECO:0000256" key="6">
    <source>
        <dbReference type="PROSITE-ProRule" id="PRU00094"/>
    </source>
</evidence>
<evidence type="ECO:0000256" key="5">
    <source>
        <dbReference type="ARBA" id="ARBA00023242"/>
    </source>
</evidence>
<organism evidence="8 9">
    <name type="scientific">Collybia nuda</name>
    <dbReference type="NCBI Taxonomy" id="64659"/>
    <lineage>
        <taxon>Eukaryota</taxon>
        <taxon>Fungi</taxon>
        <taxon>Dikarya</taxon>
        <taxon>Basidiomycota</taxon>
        <taxon>Agaricomycotina</taxon>
        <taxon>Agaricomycetes</taxon>
        <taxon>Agaricomycetidae</taxon>
        <taxon>Agaricales</taxon>
        <taxon>Tricholomatineae</taxon>
        <taxon>Clitocybaceae</taxon>
        <taxon>Collybia</taxon>
    </lineage>
</organism>
<dbReference type="PANTHER" id="PTHR10071">
    <property type="entry name" value="TRANSCRIPTION FACTOR GATA FAMILY MEMBER"/>
    <property type="match status" value="1"/>
</dbReference>
<dbReference type="SUPFAM" id="SSF57716">
    <property type="entry name" value="Glucocorticoid receptor-like (DNA-binding domain)"/>
    <property type="match status" value="1"/>
</dbReference>
<protein>
    <recommendedName>
        <fullName evidence="7">GATA-type domain-containing protein</fullName>
    </recommendedName>
</protein>
<dbReference type="PANTHER" id="PTHR10071:SF281">
    <property type="entry name" value="BOX A-BINDING FACTOR-RELATED"/>
    <property type="match status" value="1"/>
</dbReference>
<dbReference type="SMART" id="SM00401">
    <property type="entry name" value="ZnF_GATA"/>
    <property type="match status" value="1"/>
</dbReference>
<dbReference type="AlphaFoldDB" id="A0A9P5Y0X2"/>
<dbReference type="PROSITE" id="PS00344">
    <property type="entry name" value="GATA_ZN_FINGER_1"/>
    <property type="match status" value="1"/>
</dbReference>
<dbReference type="InterPro" id="IPR039355">
    <property type="entry name" value="Transcription_factor_GATA"/>
</dbReference>
<dbReference type="Proteomes" id="UP000807353">
    <property type="component" value="Unassembled WGS sequence"/>
</dbReference>
<evidence type="ECO:0000256" key="4">
    <source>
        <dbReference type="ARBA" id="ARBA00022833"/>
    </source>
</evidence>
<keyword evidence="9" id="KW-1185">Reference proteome</keyword>
<evidence type="ECO:0000256" key="2">
    <source>
        <dbReference type="ARBA" id="ARBA00022723"/>
    </source>
</evidence>
<evidence type="ECO:0000259" key="7">
    <source>
        <dbReference type="PROSITE" id="PS50114"/>
    </source>
</evidence>
<keyword evidence="5" id="KW-0539">Nucleus</keyword>
<gene>
    <name evidence="8" type="ORF">BDZ94DRAFT_1171917</name>
</gene>
<dbReference type="InterPro" id="IPR000679">
    <property type="entry name" value="Znf_GATA"/>
</dbReference>
<dbReference type="Pfam" id="PF00320">
    <property type="entry name" value="GATA"/>
    <property type="match status" value="1"/>
</dbReference>
<dbReference type="GO" id="GO:0005634">
    <property type="term" value="C:nucleus"/>
    <property type="evidence" value="ECO:0007669"/>
    <property type="project" value="UniProtKB-SubCell"/>
</dbReference>
<dbReference type="GO" id="GO:0000978">
    <property type="term" value="F:RNA polymerase II cis-regulatory region sequence-specific DNA binding"/>
    <property type="evidence" value="ECO:0007669"/>
    <property type="project" value="TreeGrafter"/>
</dbReference>
<accession>A0A9P5Y0X2</accession>
<keyword evidence="3 6" id="KW-0863">Zinc-finger</keyword>
<evidence type="ECO:0000313" key="8">
    <source>
        <dbReference type="EMBL" id="KAF9459326.1"/>
    </source>
</evidence>
<feature type="domain" description="GATA-type" evidence="7">
    <location>
        <begin position="33"/>
        <end position="58"/>
    </location>
</feature>
<evidence type="ECO:0000313" key="9">
    <source>
        <dbReference type="Proteomes" id="UP000807353"/>
    </source>
</evidence>
<reference evidence="8" key="1">
    <citation type="submission" date="2020-11" db="EMBL/GenBank/DDBJ databases">
        <authorList>
            <consortium name="DOE Joint Genome Institute"/>
            <person name="Ahrendt S."/>
            <person name="Riley R."/>
            <person name="Andreopoulos W."/>
            <person name="Labutti K."/>
            <person name="Pangilinan J."/>
            <person name="Ruiz-Duenas F.J."/>
            <person name="Barrasa J.M."/>
            <person name="Sanchez-Garcia M."/>
            <person name="Camarero S."/>
            <person name="Miyauchi S."/>
            <person name="Serrano A."/>
            <person name="Linde D."/>
            <person name="Babiker R."/>
            <person name="Drula E."/>
            <person name="Ayuso-Fernandez I."/>
            <person name="Pacheco R."/>
            <person name="Padilla G."/>
            <person name="Ferreira P."/>
            <person name="Barriuso J."/>
            <person name="Kellner H."/>
            <person name="Castanera R."/>
            <person name="Alfaro M."/>
            <person name="Ramirez L."/>
            <person name="Pisabarro A.G."/>
            <person name="Kuo A."/>
            <person name="Tritt A."/>
            <person name="Lipzen A."/>
            <person name="He G."/>
            <person name="Yan M."/>
            <person name="Ng V."/>
            <person name="Cullen D."/>
            <person name="Martin F."/>
            <person name="Rosso M.-N."/>
            <person name="Henrissat B."/>
            <person name="Hibbett D."/>
            <person name="Martinez A.T."/>
            <person name="Grigoriev I.V."/>
        </authorList>
    </citation>
    <scope>NUCLEOTIDE SEQUENCE</scope>
    <source>
        <strain evidence="8">CBS 247.69</strain>
    </source>
</reference>
<keyword evidence="2" id="KW-0479">Metal-binding</keyword>
<proteinExistence type="predicted"/>
<dbReference type="GO" id="GO:0000122">
    <property type="term" value="P:negative regulation of transcription by RNA polymerase II"/>
    <property type="evidence" value="ECO:0007669"/>
    <property type="project" value="TreeGrafter"/>
</dbReference>
<dbReference type="GO" id="GO:0008270">
    <property type="term" value="F:zinc ion binding"/>
    <property type="evidence" value="ECO:0007669"/>
    <property type="project" value="UniProtKB-KW"/>
</dbReference>
<comment type="caution">
    <text evidence="8">The sequence shown here is derived from an EMBL/GenBank/DDBJ whole genome shotgun (WGS) entry which is preliminary data.</text>
</comment>
<sequence>MSPVILESAVHPGPQPEEFSFAANSLAPTRTPCINCGTLETPLWRRDADGNPICNACGKSHSSFCGSPCVQVGR</sequence>
<dbReference type="OrthoDB" id="515401at2759"/>
<name>A0A9P5Y0X2_9AGAR</name>
<dbReference type="PRINTS" id="PR00619">
    <property type="entry name" value="GATAZNFINGER"/>
</dbReference>
<dbReference type="InterPro" id="IPR013088">
    <property type="entry name" value="Znf_NHR/GATA"/>
</dbReference>
<dbReference type="GO" id="GO:0000981">
    <property type="term" value="F:DNA-binding transcription factor activity, RNA polymerase II-specific"/>
    <property type="evidence" value="ECO:0007669"/>
    <property type="project" value="TreeGrafter"/>
</dbReference>
<keyword evidence="4" id="KW-0862">Zinc</keyword>
<dbReference type="EMBL" id="MU150319">
    <property type="protein sequence ID" value="KAF9459326.1"/>
    <property type="molecule type" value="Genomic_DNA"/>
</dbReference>
<evidence type="ECO:0000256" key="1">
    <source>
        <dbReference type="ARBA" id="ARBA00004123"/>
    </source>
</evidence>
<comment type="subcellular location">
    <subcellularLocation>
        <location evidence="1">Nucleus</location>
    </subcellularLocation>
</comment>
<dbReference type="PROSITE" id="PS50114">
    <property type="entry name" value="GATA_ZN_FINGER_2"/>
    <property type="match status" value="1"/>
</dbReference>
<dbReference type="CDD" id="cd00202">
    <property type="entry name" value="ZnF_GATA"/>
    <property type="match status" value="1"/>
</dbReference>
<dbReference type="Gene3D" id="3.30.50.10">
    <property type="entry name" value="Erythroid Transcription Factor GATA-1, subunit A"/>
    <property type="match status" value="1"/>
</dbReference>
<evidence type="ECO:0000256" key="3">
    <source>
        <dbReference type="ARBA" id="ARBA00022771"/>
    </source>
</evidence>
<dbReference type="GO" id="GO:0045944">
    <property type="term" value="P:positive regulation of transcription by RNA polymerase II"/>
    <property type="evidence" value="ECO:0007669"/>
    <property type="project" value="TreeGrafter"/>
</dbReference>